<evidence type="ECO:0000313" key="3">
    <source>
        <dbReference type="EMBL" id="MFC0198987.1"/>
    </source>
</evidence>
<proteinExistence type="predicted"/>
<keyword evidence="1" id="KW-0732">Signal</keyword>
<evidence type="ECO:0000256" key="1">
    <source>
        <dbReference type="SAM" id="SignalP"/>
    </source>
</evidence>
<name>A0ABV6CE29_9RHOB</name>
<accession>A0ABV6CE29</accession>
<organism evidence="3 4">
    <name type="scientific">Paracoccus rhizosphaerae</name>
    <dbReference type="NCBI Taxonomy" id="1133347"/>
    <lineage>
        <taxon>Bacteria</taxon>
        <taxon>Pseudomonadati</taxon>
        <taxon>Pseudomonadota</taxon>
        <taxon>Alphaproteobacteria</taxon>
        <taxon>Rhodobacterales</taxon>
        <taxon>Paracoccaceae</taxon>
        <taxon>Paracoccus</taxon>
    </lineage>
</organism>
<keyword evidence="4" id="KW-1185">Reference proteome</keyword>
<feature type="signal peptide" evidence="1">
    <location>
        <begin position="1"/>
        <end position="16"/>
    </location>
</feature>
<dbReference type="PANTHER" id="PTHR39176:SF1">
    <property type="entry name" value="PERIPLASMIC PROTEIN"/>
    <property type="match status" value="1"/>
</dbReference>
<feature type="chain" id="PRO_5046083828" evidence="1">
    <location>
        <begin position="17"/>
        <end position="148"/>
    </location>
</feature>
<dbReference type="EMBL" id="JBHLWQ010000013">
    <property type="protein sequence ID" value="MFC0198987.1"/>
    <property type="molecule type" value="Genomic_DNA"/>
</dbReference>
<dbReference type="InterPro" id="IPR009739">
    <property type="entry name" value="LprI-like_N"/>
</dbReference>
<dbReference type="PANTHER" id="PTHR39176">
    <property type="entry name" value="PERIPLASMIC PROTEIN-RELATED"/>
    <property type="match status" value="1"/>
</dbReference>
<dbReference type="Gene3D" id="1.20.1270.180">
    <property type="match status" value="1"/>
</dbReference>
<feature type="domain" description="Lysozyme inhibitor LprI-like N-terminal" evidence="2">
    <location>
        <begin position="47"/>
        <end position="137"/>
    </location>
</feature>
<sequence>MRVLIVLALSAAPAFAQDGPEFDPAPVTDCLAADGGHDCIGVAASACMEGEGGHTTLGMNTCLAEERDFWDGRLNDAYRFGMENATPDRADALRQMQRAWIGFRDAACDYEAARYEGGSLAGTVRVQCQMELTAMQAMRLEASAREGG</sequence>
<reference evidence="3 4" key="1">
    <citation type="submission" date="2024-09" db="EMBL/GenBank/DDBJ databases">
        <authorList>
            <person name="Sun Q."/>
            <person name="Mori K."/>
        </authorList>
    </citation>
    <scope>NUCLEOTIDE SEQUENCE [LARGE SCALE GENOMIC DNA]</scope>
    <source>
        <strain evidence="3 4">CCM 7904</strain>
    </source>
</reference>
<dbReference type="Pfam" id="PF07007">
    <property type="entry name" value="LprI"/>
    <property type="match status" value="1"/>
</dbReference>
<gene>
    <name evidence="3" type="ORF">ACFFIZ_01140</name>
</gene>
<dbReference type="Proteomes" id="UP001589795">
    <property type="component" value="Unassembled WGS sequence"/>
</dbReference>
<comment type="caution">
    <text evidence="3">The sequence shown here is derived from an EMBL/GenBank/DDBJ whole genome shotgun (WGS) entry which is preliminary data.</text>
</comment>
<evidence type="ECO:0000313" key="4">
    <source>
        <dbReference type="Proteomes" id="UP001589795"/>
    </source>
</evidence>
<evidence type="ECO:0000259" key="2">
    <source>
        <dbReference type="Pfam" id="PF07007"/>
    </source>
</evidence>
<protein>
    <submittedName>
        <fullName evidence="3">Lysozyme inhibitor LprI family protein</fullName>
    </submittedName>
</protein>
<dbReference type="RefSeq" id="WP_265507932.1">
    <property type="nucleotide sequence ID" value="NZ_JAOTBE010000048.1"/>
</dbReference>